<dbReference type="AlphaFoldDB" id="A0A2H1VBP5"/>
<evidence type="ECO:0000313" key="2">
    <source>
        <dbReference type="EMBL" id="SOQ38206.1"/>
    </source>
</evidence>
<name>A0A2H1VBP5_SPOFR</name>
<reference evidence="2" key="1">
    <citation type="submission" date="2016-07" db="EMBL/GenBank/DDBJ databases">
        <authorList>
            <person name="Bretaudeau A."/>
        </authorList>
    </citation>
    <scope>NUCLEOTIDE SEQUENCE</scope>
    <source>
        <strain evidence="2">Rice</strain>
        <tissue evidence="2">Whole body</tissue>
    </source>
</reference>
<accession>A0A2H1VBP5</accession>
<keyword evidence="1" id="KW-0472">Membrane</keyword>
<keyword evidence="1" id="KW-0812">Transmembrane</keyword>
<organism evidence="2">
    <name type="scientific">Spodoptera frugiperda</name>
    <name type="common">Fall armyworm</name>
    <dbReference type="NCBI Taxonomy" id="7108"/>
    <lineage>
        <taxon>Eukaryota</taxon>
        <taxon>Metazoa</taxon>
        <taxon>Ecdysozoa</taxon>
        <taxon>Arthropoda</taxon>
        <taxon>Hexapoda</taxon>
        <taxon>Insecta</taxon>
        <taxon>Pterygota</taxon>
        <taxon>Neoptera</taxon>
        <taxon>Endopterygota</taxon>
        <taxon>Lepidoptera</taxon>
        <taxon>Glossata</taxon>
        <taxon>Ditrysia</taxon>
        <taxon>Noctuoidea</taxon>
        <taxon>Noctuidae</taxon>
        <taxon>Amphipyrinae</taxon>
        <taxon>Spodoptera</taxon>
    </lineage>
</organism>
<evidence type="ECO:0000256" key="1">
    <source>
        <dbReference type="SAM" id="Phobius"/>
    </source>
</evidence>
<protein>
    <submittedName>
        <fullName evidence="2">SFRICE_023259</fullName>
    </submittedName>
</protein>
<sequence>MTSISETTICGSHKELLRVGIEPVTRYAAVGCPATAPTVQSSAQCKFKGGERPLFFSFVVIQRVKRVARRSQGPRAEWLEAQTQARRKSRSHWMQIYYLGNTLVDDYVMIMTTMMLMNDK</sequence>
<feature type="transmembrane region" description="Helical" evidence="1">
    <location>
        <begin position="96"/>
        <end position="117"/>
    </location>
</feature>
<keyword evidence="1" id="KW-1133">Transmembrane helix</keyword>
<gene>
    <name evidence="2" type="ORF">SFRICE_023259</name>
</gene>
<proteinExistence type="predicted"/>
<dbReference type="EMBL" id="ODYU01001665">
    <property type="protein sequence ID" value="SOQ38206.1"/>
    <property type="molecule type" value="Genomic_DNA"/>
</dbReference>